<dbReference type="CDD" id="cd20654">
    <property type="entry name" value="CYP82"/>
    <property type="match status" value="1"/>
</dbReference>
<keyword evidence="9 12" id="KW-0503">Monooxygenase</keyword>
<evidence type="ECO:0000256" key="2">
    <source>
        <dbReference type="ARBA" id="ARBA00010617"/>
    </source>
</evidence>
<comment type="subcellular location">
    <subcellularLocation>
        <location evidence="1">Membrane</location>
        <topology evidence="1">Single-pass membrane protein</topology>
    </subcellularLocation>
</comment>
<dbReference type="AlphaFoldDB" id="A0A1Q3CBL9"/>
<dbReference type="InterPro" id="IPR036396">
    <property type="entry name" value="Cyt_P450_sf"/>
</dbReference>
<evidence type="ECO:0000256" key="3">
    <source>
        <dbReference type="ARBA" id="ARBA00022617"/>
    </source>
</evidence>
<dbReference type="SUPFAM" id="SSF48264">
    <property type="entry name" value="Cytochrome P450"/>
    <property type="match status" value="1"/>
</dbReference>
<dbReference type="FunFam" id="1.10.630.10:FF:000026">
    <property type="entry name" value="Cytochrome P450 82C4"/>
    <property type="match status" value="1"/>
</dbReference>
<dbReference type="InterPro" id="IPR001128">
    <property type="entry name" value="Cyt_P450"/>
</dbReference>
<evidence type="ECO:0000256" key="8">
    <source>
        <dbReference type="ARBA" id="ARBA00023004"/>
    </source>
</evidence>
<dbReference type="EMBL" id="BDDD01001633">
    <property type="protein sequence ID" value="GAV77471.1"/>
    <property type="molecule type" value="Genomic_DNA"/>
</dbReference>
<dbReference type="PRINTS" id="PR00385">
    <property type="entry name" value="P450"/>
</dbReference>
<dbReference type="STRING" id="3775.A0A1Q3CBL9"/>
<dbReference type="InterPro" id="IPR017972">
    <property type="entry name" value="Cyt_P450_CS"/>
</dbReference>
<dbReference type="PROSITE" id="PS00086">
    <property type="entry name" value="CYTOCHROME_P450"/>
    <property type="match status" value="1"/>
</dbReference>
<evidence type="ECO:0000256" key="1">
    <source>
        <dbReference type="ARBA" id="ARBA00004167"/>
    </source>
</evidence>
<evidence type="ECO:0000256" key="5">
    <source>
        <dbReference type="ARBA" id="ARBA00022723"/>
    </source>
</evidence>
<dbReference type="GO" id="GO:0016020">
    <property type="term" value="C:membrane"/>
    <property type="evidence" value="ECO:0007669"/>
    <property type="project" value="UniProtKB-SubCell"/>
</dbReference>
<protein>
    <submittedName>
        <fullName evidence="13">p450 domain-containing protein</fullName>
    </submittedName>
</protein>
<organism evidence="13 14">
    <name type="scientific">Cephalotus follicularis</name>
    <name type="common">Albany pitcher plant</name>
    <dbReference type="NCBI Taxonomy" id="3775"/>
    <lineage>
        <taxon>Eukaryota</taxon>
        <taxon>Viridiplantae</taxon>
        <taxon>Streptophyta</taxon>
        <taxon>Embryophyta</taxon>
        <taxon>Tracheophyta</taxon>
        <taxon>Spermatophyta</taxon>
        <taxon>Magnoliopsida</taxon>
        <taxon>eudicotyledons</taxon>
        <taxon>Gunneridae</taxon>
        <taxon>Pentapetalae</taxon>
        <taxon>rosids</taxon>
        <taxon>fabids</taxon>
        <taxon>Oxalidales</taxon>
        <taxon>Cephalotaceae</taxon>
        <taxon>Cephalotus</taxon>
    </lineage>
</organism>
<keyword evidence="5 11" id="KW-0479">Metal-binding</keyword>
<evidence type="ECO:0000256" key="9">
    <source>
        <dbReference type="ARBA" id="ARBA00023033"/>
    </source>
</evidence>
<dbReference type="Gene3D" id="1.10.630.10">
    <property type="entry name" value="Cytochrome P450"/>
    <property type="match status" value="1"/>
</dbReference>
<dbReference type="InterPro" id="IPR002401">
    <property type="entry name" value="Cyt_P450_E_grp-I"/>
</dbReference>
<reference evidence="14" key="1">
    <citation type="submission" date="2016-04" db="EMBL/GenBank/DDBJ databases">
        <title>Cephalotus genome sequencing.</title>
        <authorList>
            <person name="Fukushima K."/>
            <person name="Hasebe M."/>
            <person name="Fang X."/>
        </authorList>
    </citation>
    <scope>NUCLEOTIDE SEQUENCE [LARGE SCALE GENOMIC DNA]</scope>
    <source>
        <strain evidence="14">cv. St1</strain>
    </source>
</reference>
<dbReference type="Proteomes" id="UP000187406">
    <property type="component" value="Unassembled WGS sequence"/>
</dbReference>
<dbReference type="GO" id="GO:0004497">
    <property type="term" value="F:monooxygenase activity"/>
    <property type="evidence" value="ECO:0007669"/>
    <property type="project" value="UniProtKB-KW"/>
</dbReference>
<accession>A0A1Q3CBL9</accession>
<name>A0A1Q3CBL9_CEPFO</name>
<keyword evidence="4" id="KW-0812">Transmembrane</keyword>
<dbReference type="OrthoDB" id="1055148at2759"/>
<dbReference type="InParanoid" id="A0A1Q3CBL9"/>
<evidence type="ECO:0000313" key="14">
    <source>
        <dbReference type="Proteomes" id="UP000187406"/>
    </source>
</evidence>
<comment type="similarity">
    <text evidence="2 12">Belongs to the cytochrome P450 family.</text>
</comment>
<keyword evidence="3 11" id="KW-0349">Heme</keyword>
<comment type="cofactor">
    <cofactor evidence="11">
        <name>heme</name>
        <dbReference type="ChEBI" id="CHEBI:30413"/>
    </cofactor>
</comment>
<keyword evidence="8 11" id="KW-0408">Iron</keyword>
<dbReference type="Pfam" id="PF00067">
    <property type="entry name" value="p450"/>
    <property type="match status" value="1"/>
</dbReference>
<evidence type="ECO:0000256" key="6">
    <source>
        <dbReference type="ARBA" id="ARBA00022989"/>
    </source>
</evidence>
<dbReference type="InterPro" id="IPR050651">
    <property type="entry name" value="Plant_Cytochrome_P450_Monoox"/>
</dbReference>
<evidence type="ECO:0000256" key="10">
    <source>
        <dbReference type="ARBA" id="ARBA00023136"/>
    </source>
</evidence>
<keyword evidence="14" id="KW-1185">Reference proteome</keyword>
<evidence type="ECO:0000256" key="11">
    <source>
        <dbReference type="PIRSR" id="PIRSR602401-1"/>
    </source>
</evidence>
<dbReference type="PANTHER" id="PTHR47947:SF1">
    <property type="entry name" value="CYTOCHROME P450 82E3"/>
    <property type="match status" value="1"/>
</dbReference>
<dbReference type="GO" id="GO:0005506">
    <property type="term" value="F:iron ion binding"/>
    <property type="evidence" value="ECO:0007669"/>
    <property type="project" value="InterPro"/>
</dbReference>
<evidence type="ECO:0000256" key="7">
    <source>
        <dbReference type="ARBA" id="ARBA00023002"/>
    </source>
</evidence>
<comment type="caution">
    <text evidence="13">The sequence shown here is derived from an EMBL/GenBank/DDBJ whole genome shotgun (WGS) entry which is preliminary data.</text>
</comment>
<evidence type="ECO:0000313" key="13">
    <source>
        <dbReference type="EMBL" id="GAV77471.1"/>
    </source>
</evidence>
<keyword evidence="7 12" id="KW-0560">Oxidoreductase</keyword>
<gene>
    <name evidence="13" type="ORF">CFOL_v3_20942</name>
</gene>
<proteinExistence type="inferred from homology"/>
<dbReference type="PANTHER" id="PTHR47947">
    <property type="entry name" value="CYTOCHROME P450 82C3-RELATED"/>
    <property type="match status" value="1"/>
</dbReference>
<keyword evidence="6" id="KW-1133">Transmembrane helix</keyword>
<dbReference type="GO" id="GO:0020037">
    <property type="term" value="F:heme binding"/>
    <property type="evidence" value="ECO:0007669"/>
    <property type="project" value="InterPro"/>
</dbReference>
<feature type="binding site" description="axial binding residue" evidence="11">
    <location>
        <position position="459"/>
    </location>
    <ligand>
        <name>heme</name>
        <dbReference type="ChEBI" id="CHEBI:30413"/>
    </ligand>
    <ligandPart>
        <name>Fe</name>
        <dbReference type="ChEBI" id="CHEBI:18248"/>
    </ligandPart>
</feature>
<dbReference type="GO" id="GO:0016705">
    <property type="term" value="F:oxidoreductase activity, acting on paired donors, with incorporation or reduction of molecular oxygen"/>
    <property type="evidence" value="ECO:0007669"/>
    <property type="project" value="InterPro"/>
</dbReference>
<keyword evidence="10" id="KW-0472">Membrane</keyword>
<sequence length="521" mass="58522">MDFSYHLLAVSGLLGLLVLYNLWRVTACSHNSKGMLAPEPSGALPIIGHLHQLGGQDTLARTLASMADKCGPIFRIRLGVYPTLVVSSCEAVKECFTTNDRILASRPRSNAGTYLGYNHAAFGFAAYGPFWREMRKIVMIELLSCRRLETLKHVQVSEVNNFIKDLFLFCKTNEHAPITTVISQKFELLSFNIIMRMIAGKRYLDATNRENDGEAWQTRKVIKEFMRISGVLGASEVIPFLGWMDLGGQVKAMKRVSRELDSLIGSWVEEHKQNRLNNEANCKQDFIDVMLSVIEDDFMFGYTKETIIKATAMNLILAGSDTTSIALTWILSNLLNNRQSMKIAQEELDLKVGRDRWVQESDIENLVYLKAIIKESLRLYPPGPIAVPHEAMEDCTIGSYHVSQGTRLIVNVWKLHRDPCVWSNPEEFSPERFIASHANIDVLGQNFELIPFGSGRRSCPGMTLALQVTHLVLARLLQGFELATLLNEPVDMTEGLAINLPKATPLEVVLTPRLSPQLYQP</sequence>
<evidence type="ECO:0000256" key="4">
    <source>
        <dbReference type="ARBA" id="ARBA00022692"/>
    </source>
</evidence>
<dbReference type="PRINTS" id="PR00463">
    <property type="entry name" value="EP450I"/>
</dbReference>
<evidence type="ECO:0000256" key="12">
    <source>
        <dbReference type="RuleBase" id="RU000461"/>
    </source>
</evidence>